<keyword evidence="8" id="KW-1185">Reference proteome</keyword>
<name>A0ABM0KAB7_APLCA</name>
<gene>
    <name evidence="9" type="primary">LOC101855922</name>
</gene>
<dbReference type="PROSITE" id="PS50850">
    <property type="entry name" value="MFS"/>
    <property type="match status" value="1"/>
</dbReference>
<protein>
    <submittedName>
        <fullName evidence="9">Solute carrier family 22 member 16</fullName>
    </submittedName>
</protein>
<organism evidence="8 9">
    <name type="scientific">Aplysia californica</name>
    <name type="common">California sea hare</name>
    <dbReference type="NCBI Taxonomy" id="6500"/>
    <lineage>
        <taxon>Eukaryota</taxon>
        <taxon>Metazoa</taxon>
        <taxon>Spiralia</taxon>
        <taxon>Lophotrochozoa</taxon>
        <taxon>Mollusca</taxon>
        <taxon>Gastropoda</taxon>
        <taxon>Heterobranchia</taxon>
        <taxon>Euthyneura</taxon>
        <taxon>Tectipleura</taxon>
        <taxon>Aplysiida</taxon>
        <taxon>Aplysioidea</taxon>
        <taxon>Aplysiidae</taxon>
        <taxon>Aplysia</taxon>
    </lineage>
</organism>
<feature type="transmembrane region" description="Helical" evidence="6">
    <location>
        <begin position="52"/>
        <end position="77"/>
    </location>
</feature>
<dbReference type="RefSeq" id="XP_005112734.2">
    <property type="nucleotide sequence ID" value="XM_005112677.3"/>
</dbReference>
<feature type="region of interest" description="Disordered" evidence="5">
    <location>
        <begin position="1"/>
        <end position="36"/>
    </location>
</feature>
<evidence type="ECO:0000259" key="7">
    <source>
        <dbReference type="PROSITE" id="PS50850"/>
    </source>
</evidence>
<evidence type="ECO:0000256" key="5">
    <source>
        <dbReference type="SAM" id="MobiDB-lite"/>
    </source>
</evidence>
<evidence type="ECO:0000256" key="4">
    <source>
        <dbReference type="ARBA" id="ARBA00023136"/>
    </source>
</evidence>
<dbReference type="Pfam" id="PF07690">
    <property type="entry name" value="MFS_1"/>
    <property type="match status" value="1"/>
</dbReference>
<dbReference type="InterPro" id="IPR011701">
    <property type="entry name" value="MFS"/>
</dbReference>
<evidence type="ECO:0000256" key="6">
    <source>
        <dbReference type="SAM" id="Phobius"/>
    </source>
</evidence>
<feature type="transmembrane region" description="Helical" evidence="6">
    <location>
        <begin position="179"/>
        <end position="199"/>
    </location>
</feature>
<reference evidence="9" key="1">
    <citation type="submission" date="2025-08" db="UniProtKB">
        <authorList>
            <consortium name="RefSeq"/>
        </authorList>
    </citation>
    <scope>IDENTIFICATION</scope>
</reference>
<dbReference type="InterPro" id="IPR020846">
    <property type="entry name" value="MFS_dom"/>
</dbReference>
<keyword evidence="4 6" id="KW-0472">Membrane</keyword>
<dbReference type="InterPro" id="IPR036259">
    <property type="entry name" value="MFS_trans_sf"/>
</dbReference>
<sequence length="266" mass="29161">MSSREDNDGDSQPLQGDSQPLQGDTRKPPADVTKSSRHVDELYNELGDPGRFQILVFVMLAFTFLSVSSNMVVGVFFSYTPEHVCDAAGDFRVNRGAVNSTDSPPYAVGNITGWSTSPVVGTLVNGNLTNVTSRGSCWAVVDNTTRTCDRGQWKYDLDGPESSAVSDFDLVCSRAYLRYLANTLFYIGIMLGSFGFGYFSDVVGRRPVVMVTVYASCGLGVAISFVENYALFVFLRFLMGVVLQGMMTSTYVMTIEQFSCHYRGKA</sequence>
<evidence type="ECO:0000313" key="9">
    <source>
        <dbReference type="RefSeq" id="XP_005112734.2"/>
    </source>
</evidence>
<evidence type="ECO:0000256" key="1">
    <source>
        <dbReference type="ARBA" id="ARBA00004141"/>
    </source>
</evidence>
<feature type="transmembrane region" description="Helical" evidence="6">
    <location>
        <begin position="211"/>
        <end position="238"/>
    </location>
</feature>
<feature type="non-terminal residue" evidence="9">
    <location>
        <position position="266"/>
    </location>
</feature>
<dbReference type="PANTHER" id="PTHR24064">
    <property type="entry name" value="SOLUTE CARRIER FAMILY 22 MEMBER"/>
    <property type="match status" value="1"/>
</dbReference>
<evidence type="ECO:0000256" key="3">
    <source>
        <dbReference type="ARBA" id="ARBA00022989"/>
    </source>
</evidence>
<keyword evidence="3 6" id="KW-1133">Transmembrane helix</keyword>
<dbReference type="SUPFAM" id="SSF103473">
    <property type="entry name" value="MFS general substrate transporter"/>
    <property type="match status" value="1"/>
</dbReference>
<proteinExistence type="predicted"/>
<accession>A0ABM0KAB7</accession>
<feature type="domain" description="Major facilitator superfamily (MFS) profile" evidence="7">
    <location>
        <begin position="119"/>
        <end position="266"/>
    </location>
</feature>
<dbReference type="GeneID" id="101855922"/>
<keyword evidence="2 6" id="KW-0812">Transmembrane</keyword>
<comment type="subcellular location">
    <subcellularLocation>
        <location evidence="1">Membrane</location>
        <topology evidence="1">Multi-pass membrane protein</topology>
    </subcellularLocation>
</comment>
<evidence type="ECO:0000313" key="8">
    <source>
        <dbReference type="Proteomes" id="UP000694888"/>
    </source>
</evidence>
<dbReference type="Proteomes" id="UP000694888">
    <property type="component" value="Unplaced"/>
</dbReference>
<feature type="compositionally biased region" description="Polar residues" evidence="5">
    <location>
        <begin position="10"/>
        <end position="22"/>
    </location>
</feature>
<dbReference type="Gene3D" id="1.20.1250.20">
    <property type="entry name" value="MFS general substrate transporter like domains"/>
    <property type="match status" value="1"/>
</dbReference>
<evidence type="ECO:0000256" key="2">
    <source>
        <dbReference type="ARBA" id="ARBA00022692"/>
    </source>
</evidence>